<feature type="binding site" evidence="8">
    <location>
        <position position="46"/>
    </location>
    <ligand>
        <name>Zn(2+)</name>
        <dbReference type="ChEBI" id="CHEBI:29105"/>
        <note>catalytic</note>
    </ligand>
</feature>
<dbReference type="HAMAP" id="MF_00972">
    <property type="entry name" value="tRNA_aden_deaminase"/>
    <property type="match status" value="1"/>
</dbReference>
<evidence type="ECO:0000256" key="2">
    <source>
        <dbReference type="ARBA" id="ARBA00011738"/>
    </source>
</evidence>
<dbReference type="PROSITE" id="PS00903">
    <property type="entry name" value="CYT_DCMP_DEAMINASES_1"/>
    <property type="match status" value="1"/>
</dbReference>
<feature type="binding site" evidence="8">
    <location>
        <position position="76"/>
    </location>
    <ligand>
        <name>Zn(2+)</name>
        <dbReference type="ChEBI" id="CHEBI:29105"/>
        <note>catalytic</note>
    </ligand>
</feature>
<proteinExistence type="inferred from homology"/>
<dbReference type="Pfam" id="PF00383">
    <property type="entry name" value="dCMP_cyt_deam_1"/>
    <property type="match status" value="1"/>
</dbReference>
<name>A0A4R2L2W7_9GAMM</name>
<dbReference type="InterPro" id="IPR028883">
    <property type="entry name" value="tRNA_aden_deaminase"/>
</dbReference>
<accession>A0A4R2L2W7</accession>
<evidence type="ECO:0000259" key="9">
    <source>
        <dbReference type="PROSITE" id="PS51747"/>
    </source>
</evidence>
<protein>
    <recommendedName>
        <fullName evidence="8">tRNA-specific adenosine deaminase</fullName>
        <ecNumber evidence="8">3.5.4.33</ecNumber>
    </recommendedName>
</protein>
<dbReference type="GO" id="GO:0002100">
    <property type="term" value="P:tRNA wobble adenosine to inosine editing"/>
    <property type="evidence" value="ECO:0007669"/>
    <property type="project" value="UniProtKB-UniRule"/>
</dbReference>
<keyword evidence="3 8" id="KW-0819">tRNA processing</keyword>
<dbReference type="PANTHER" id="PTHR11079:SF202">
    <property type="entry name" value="TRNA-SPECIFIC ADENOSINE DEAMINASE"/>
    <property type="match status" value="1"/>
</dbReference>
<comment type="cofactor">
    <cofactor evidence="8">
        <name>Zn(2+)</name>
        <dbReference type="ChEBI" id="CHEBI:29105"/>
    </cofactor>
    <text evidence="8">Binds 1 zinc ion per subunit.</text>
</comment>
<evidence type="ECO:0000256" key="6">
    <source>
        <dbReference type="ARBA" id="ARBA00022833"/>
    </source>
</evidence>
<keyword evidence="4 8" id="KW-0479">Metal-binding</keyword>
<dbReference type="InterPro" id="IPR016192">
    <property type="entry name" value="APOBEC/CMP_deaminase_Zn-bd"/>
</dbReference>
<comment type="subunit">
    <text evidence="2 8">Homodimer.</text>
</comment>
<comment type="function">
    <text evidence="8">Catalyzes the deamination of adenosine to inosine at the wobble position 34 of tRNA(Arg2).</text>
</comment>
<dbReference type="InterPro" id="IPR016193">
    <property type="entry name" value="Cytidine_deaminase-like"/>
</dbReference>
<dbReference type="SUPFAM" id="SSF53927">
    <property type="entry name" value="Cytidine deaminase-like"/>
    <property type="match status" value="1"/>
</dbReference>
<dbReference type="FunFam" id="3.40.140.10:FF:000005">
    <property type="entry name" value="tRNA-specific adenosine deaminase"/>
    <property type="match status" value="1"/>
</dbReference>
<gene>
    <name evidence="8" type="primary">tadA</name>
    <name evidence="10" type="ORF">EV699_11238</name>
</gene>
<dbReference type="EMBL" id="SLWY01000012">
    <property type="protein sequence ID" value="TCO80703.1"/>
    <property type="molecule type" value="Genomic_DNA"/>
</dbReference>
<keyword evidence="6 8" id="KW-0862">Zinc</keyword>
<evidence type="ECO:0000256" key="3">
    <source>
        <dbReference type="ARBA" id="ARBA00022694"/>
    </source>
</evidence>
<sequence>MRRALALAEAAAAAGEVPVGAVLVRDGEVLGEGANRPIAAADPTAHAEILALRAASARVGNYRLPGSTLYVTLEPCPMCAGALVHARVARVVYATPDPRSGAAGSVFDLLRDPHLNHRAVVDSGVCAEAAAELLRGFFRARRDAARAARAAGAVPPDEA</sequence>
<dbReference type="InterPro" id="IPR002125">
    <property type="entry name" value="CMP_dCMP_dom"/>
</dbReference>
<evidence type="ECO:0000256" key="1">
    <source>
        <dbReference type="ARBA" id="ARBA00010669"/>
    </source>
</evidence>
<dbReference type="NCBIfam" id="NF008113">
    <property type="entry name" value="PRK10860.1"/>
    <property type="match status" value="1"/>
</dbReference>
<feature type="active site" description="Proton donor" evidence="8">
    <location>
        <position position="48"/>
    </location>
</feature>
<evidence type="ECO:0000256" key="5">
    <source>
        <dbReference type="ARBA" id="ARBA00022801"/>
    </source>
</evidence>
<feature type="domain" description="CMP/dCMP-type deaminase" evidence="9">
    <location>
        <begin position="1"/>
        <end position="107"/>
    </location>
</feature>
<comment type="similarity">
    <text evidence="1">Belongs to the cytidine and deoxycytidylate deaminase family. ADAT2 subfamily.</text>
</comment>
<evidence type="ECO:0000313" key="11">
    <source>
        <dbReference type="Proteomes" id="UP000295765"/>
    </source>
</evidence>
<comment type="caution">
    <text evidence="10">The sequence shown here is derived from an EMBL/GenBank/DDBJ whole genome shotgun (WGS) entry which is preliminary data.</text>
</comment>
<dbReference type="EC" id="3.5.4.33" evidence="8"/>
<keyword evidence="11" id="KW-1185">Reference proteome</keyword>
<dbReference type="Proteomes" id="UP000295765">
    <property type="component" value="Unassembled WGS sequence"/>
</dbReference>
<dbReference type="PROSITE" id="PS51747">
    <property type="entry name" value="CYT_DCMP_DEAMINASES_2"/>
    <property type="match status" value="1"/>
</dbReference>
<dbReference type="CDD" id="cd01285">
    <property type="entry name" value="nucleoside_deaminase"/>
    <property type="match status" value="1"/>
</dbReference>
<evidence type="ECO:0000256" key="7">
    <source>
        <dbReference type="ARBA" id="ARBA00048045"/>
    </source>
</evidence>
<comment type="catalytic activity">
    <reaction evidence="7 8">
        <text>adenosine(34) in tRNA + H2O + H(+) = inosine(34) in tRNA + NH4(+)</text>
        <dbReference type="Rhea" id="RHEA:43168"/>
        <dbReference type="Rhea" id="RHEA-COMP:10373"/>
        <dbReference type="Rhea" id="RHEA-COMP:10374"/>
        <dbReference type="ChEBI" id="CHEBI:15377"/>
        <dbReference type="ChEBI" id="CHEBI:15378"/>
        <dbReference type="ChEBI" id="CHEBI:28938"/>
        <dbReference type="ChEBI" id="CHEBI:74411"/>
        <dbReference type="ChEBI" id="CHEBI:82852"/>
        <dbReference type="EC" id="3.5.4.33"/>
    </reaction>
</comment>
<reference evidence="10 11" key="1">
    <citation type="submission" date="2019-03" db="EMBL/GenBank/DDBJ databases">
        <title>Genomic Encyclopedia of Type Strains, Phase IV (KMG-IV): sequencing the most valuable type-strain genomes for metagenomic binning, comparative biology and taxonomic classification.</title>
        <authorList>
            <person name="Goeker M."/>
        </authorList>
    </citation>
    <scope>NUCLEOTIDE SEQUENCE [LARGE SCALE GENOMIC DNA]</scope>
    <source>
        <strain evidence="10 11">DSM 25287</strain>
    </source>
</reference>
<dbReference type="GO" id="GO:0008270">
    <property type="term" value="F:zinc ion binding"/>
    <property type="evidence" value="ECO:0007669"/>
    <property type="project" value="UniProtKB-UniRule"/>
</dbReference>
<dbReference type="Gene3D" id="3.40.140.10">
    <property type="entry name" value="Cytidine Deaminase, domain 2"/>
    <property type="match status" value="1"/>
</dbReference>
<keyword evidence="5 8" id="KW-0378">Hydrolase</keyword>
<evidence type="ECO:0000313" key="10">
    <source>
        <dbReference type="EMBL" id="TCO80703.1"/>
    </source>
</evidence>
<evidence type="ECO:0000256" key="8">
    <source>
        <dbReference type="HAMAP-Rule" id="MF_00972"/>
    </source>
</evidence>
<evidence type="ECO:0000256" key="4">
    <source>
        <dbReference type="ARBA" id="ARBA00022723"/>
    </source>
</evidence>
<dbReference type="GO" id="GO:0052717">
    <property type="term" value="F:tRNA-specific adenosine-34 deaminase activity"/>
    <property type="evidence" value="ECO:0007669"/>
    <property type="project" value="UniProtKB-UniRule"/>
</dbReference>
<organism evidence="10 11">
    <name type="scientific">Plasticicumulans lactativorans</name>
    <dbReference type="NCBI Taxonomy" id="1133106"/>
    <lineage>
        <taxon>Bacteria</taxon>
        <taxon>Pseudomonadati</taxon>
        <taxon>Pseudomonadota</taxon>
        <taxon>Gammaproteobacteria</taxon>
        <taxon>Candidatus Competibacteraceae</taxon>
        <taxon>Plasticicumulans</taxon>
    </lineage>
</organism>
<feature type="binding site" evidence="8">
    <location>
        <position position="79"/>
    </location>
    <ligand>
        <name>Zn(2+)</name>
        <dbReference type="ChEBI" id="CHEBI:29105"/>
        <note>catalytic</note>
    </ligand>
</feature>
<dbReference type="PANTHER" id="PTHR11079">
    <property type="entry name" value="CYTOSINE DEAMINASE FAMILY MEMBER"/>
    <property type="match status" value="1"/>
</dbReference>
<dbReference type="AlphaFoldDB" id="A0A4R2L2W7"/>